<evidence type="ECO:0000313" key="2">
    <source>
        <dbReference type="Proteomes" id="UP000827986"/>
    </source>
</evidence>
<sequence length="169" mass="18163">MYLLPAPGAPCSCRVSSLVHPAVDQSEYGSGAKVMWGQMVAREPPSPTKYTMETTCVRGPECSQPRILRAGQVKPPAGNFHKKGCGYGQTWLWLIHDQTAGSPWPLQPEALQSVQDWCLLAPPTVTCSVRVPSRGSPQAVLPFISIGGGGVLSPKLDSVTYIFSQLATR</sequence>
<dbReference type="EMBL" id="JAHDVG010000463">
    <property type="protein sequence ID" value="KAH1186314.1"/>
    <property type="molecule type" value="Genomic_DNA"/>
</dbReference>
<accession>A0A9D4BAV6</accession>
<reference evidence="1" key="1">
    <citation type="submission" date="2021-09" db="EMBL/GenBank/DDBJ databases">
        <title>The genome of Mauremys mutica provides insights into the evolution of semi-aquatic lifestyle.</title>
        <authorList>
            <person name="Gong S."/>
            <person name="Gao Y."/>
        </authorList>
    </citation>
    <scope>NUCLEOTIDE SEQUENCE</scope>
    <source>
        <strain evidence="1">MM-2020</strain>
        <tissue evidence="1">Muscle</tissue>
    </source>
</reference>
<organism evidence="1 2">
    <name type="scientific">Mauremys mutica</name>
    <name type="common">yellowpond turtle</name>
    <dbReference type="NCBI Taxonomy" id="74926"/>
    <lineage>
        <taxon>Eukaryota</taxon>
        <taxon>Metazoa</taxon>
        <taxon>Chordata</taxon>
        <taxon>Craniata</taxon>
        <taxon>Vertebrata</taxon>
        <taxon>Euteleostomi</taxon>
        <taxon>Archelosauria</taxon>
        <taxon>Testudinata</taxon>
        <taxon>Testudines</taxon>
        <taxon>Cryptodira</taxon>
        <taxon>Durocryptodira</taxon>
        <taxon>Testudinoidea</taxon>
        <taxon>Geoemydidae</taxon>
        <taxon>Geoemydinae</taxon>
        <taxon>Mauremys</taxon>
    </lineage>
</organism>
<evidence type="ECO:0000313" key="1">
    <source>
        <dbReference type="EMBL" id="KAH1186314.1"/>
    </source>
</evidence>
<dbReference type="Proteomes" id="UP000827986">
    <property type="component" value="Unassembled WGS sequence"/>
</dbReference>
<proteinExistence type="predicted"/>
<gene>
    <name evidence="1" type="ORF">KIL84_019063</name>
</gene>
<keyword evidence="2" id="KW-1185">Reference proteome</keyword>
<comment type="caution">
    <text evidence="1">The sequence shown here is derived from an EMBL/GenBank/DDBJ whole genome shotgun (WGS) entry which is preliminary data.</text>
</comment>
<protein>
    <submittedName>
        <fullName evidence="1">Uncharacterized protein</fullName>
    </submittedName>
</protein>
<dbReference type="AlphaFoldDB" id="A0A9D4BAV6"/>
<name>A0A9D4BAV6_9SAUR</name>